<protein>
    <recommendedName>
        <fullName evidence="2">Tox-REase-5 domain-containing protein</fullName>
    </recommendedName>
</protein>
<comment type="caution">
    <text evidence="3">The sequence shown here is derived from an EMBL/GenBank/DDBJ whole genome shotgun (WGS) entry which is preliminary data.</text>
</comment>
<organism evidence="3 4">
    <name type="scientific">Trinickia symbiotica</name>
    <dbReference type="NCBI Taxonomy" id="863227"/>
    <lineage>
        <taxon>Bacteria</taxon>
        <taxon>Pseudomonadati</taxon>
        <taxon>Pseudomonadota</taxon>
        <taxon>Betaproteobacteria</taxon>
        <taxon>Burkholderiales</taxon>
        <taxon>Burkholderiaceae</taxon>
        <taxon>Trinickia</taxon>
    </lineage>
</organism>
<name>A0A2T3XT42_9BURK</name>
<dbReference type="Proteomes" id="UP000240638">
    <property type="component" value="Unassembled WGS sequence"/>
</dbReference>
<dbReference type="EMBL" id="PYUC01000008">
    <property type="protein sequence ID" value="PTB19622.1"/>
    <property type="molecule type" value="Genomic_DNA"/>
</dbReference>
<accession>A0A2T3XT42</accession>
<evidence type="ECO:0000256" key="1">
    <source>
        <dbReference type="SAM" id="MobiDB-lite"/>
    </source>
</evidence>
<dbReference type="AlphaFoldDB" id="A0A2T3XT42"/>
<dbReference type="Pfam" id="PF15648">
    <property type="entry name" value="Tox-REase-5"/>
    <property type="match status" value="1"/>
</dbReference>
<sequence>MAGLAVPMIAGAARALGPVLARAGAALLGGAAVGATGSLSGDTKKEDSKAAPAARTLPRTDESCKKCPPEGGKFRHANHHMTKAAREYQGRITGWPYSVEEGWSQEWEWLDTDFDGFIPAQCMLQEAKGNYDQFAEAEWAKDVFKGFDVMEDTIARHGRLVRQNPPTQLMWYFQGPKTRAKMVRLLGRWGIQSVVVP</sequence>
<gene>
    <name evidence="3" type="ORF">C9I57_18300</name>
</gene>
<proteinExistence type="predicted"/>
<evidence type="ECO:0000313" key="3">
    <source>
        <dbReference type="EMBL" id="PTB19622.1"/>
    </source>
</evidence>
<evidence type="ECO:0000259" key="2">
    <source>
        <dbReference type="Pfam" id="PF15648"/>
    </source>
</evidence>
<feature type="domain" description="Tox-REase-5" evidence="2">
    <location>
        <begin position="86"/>
        <end position="174"/>
    </location>
</feature>
<evidence type="ECO:0000313" key="4">
    <source>
        <dbReference type="Proteomes" id="UP000240638"/>
    </source>
</evidence>
<feature type="region of interest" description="Disordered" evidence="1">
    <location>
        <begin position="37"/>
        <end position="65"/>
    </location>
</feature>
<reference evidence="3 4" key="1">
    <citation type="submission" date="2018-03" db="EMBL/GenBank/DDBJ databases">
        <title>Whole genome analyses suggest that Burkholderia sensu lato contains two further novel genera in the rhizoxinica-symbiotica group Mycetohabitans gen. nov., and Trinickia gen. nov.: implications for the evolution of diazotrophy and nodulation in the Burkholderiaceae.</title>
        <authorList>
            <person name="Estrada De Los Santos P."/>
            <person name="Palmer M."/>
            <person name="Chavez-Ramirez B."/>
            <person name="Steenkamp E.T."/>
            <person name="Hirsch A.M."/>
            <person name="Manyaka P."/>
            <person name="Maluk M."/>
            <person name="Lafos M."/>
            <person name="Crook M."/>
            <person name="Gross E."/>
            <person name="Simon M.F."/>
            <person name="Bueno Dos Reis Junior F."/>
            <person name="Poole P.S."/>
            <person name="Venter S.N."/>
            <person name="James E.K."/>
        </authorList>
    </citation>
    <scope>NUCLEOTIDE SEQUENCE [LARGE SCALE GENOMIC DNA]</scope>
    <source>
        <strain evidence="3 4">JPY-366</strain>
    </source>
</reference>
<dbReference type="InterPro" id="IPR028904">
    <property type="entry name" value="Tox-REase-5_dom"/>
</dbReference>